<organism evidence="1 2">
    <name type="scientific">Brasilonema sennae CENA114</name>
    <dbReference type="NCBI Taxonomy" id="415709"/>
    <lineage>
        <taxon>Bacteria</taxon>
        <taxon>Bacillati</taxon>
        <taxon>Cyanobacteriota</taxon>
        <taxon>Cyanophyceae</taxon>
        <taxon>Nostocales</taxon>
        <taxon>Scytonemataceae</taxon>
        <taxon>Brasilonema</taxon>
        <taxon>Bromeliae group (in: Brasilonema)</taxon>
    </lineage>
</organism>
<accession>A0A856MBN1</accession>
<dbReference type="EMBL" id="CP030118">
    <property type="protein sequence ID" value="QDL07730.1"/>
    <property type="molecule type" value="Genomic_DNA"/>
</dbReference>
<protein>
    <submittedName>
        <fullName evidence="1">Uncharacterized protein</fullName>
    </submittedName>
</protein>
<gene>
    <name evidence="1" type="ORF">DP114_07290</name>
</gene>
<dbReference type="KEGG" id="bsen:DP114_07290"/>
<dbReference type="AlphaFoldDB" id="A0A856MBN1"/>
<proteinExistence type="predicted"/>
<sequence>MGRVPVVSGAFPQEIGKVPNPKSHIGAFAQRVPKALSENMVAVGASKVIILFVLDAYRQNYNHISHAQRLTPWANHC</sequence>
<keyword evidence="2" id="KW-1185">Reference proteome</keyword>
<name>A0A856MBN1_9CYAN</name>
<evidence type="ECO:0000313" key="2">
    <source>
        <dbReference type="Proteomes" id="UP000503129"/>
    </source>
</evidence>
<reference evidence="1 2" key="1">
    <citation type="submission" date="2018-06" db="EMBL/GenBank/DDBJ databases">
        <title>Comparative genomics of Brasilonema spp. strains.</title>
        <authorList>
            <person name="Alvarenga D.O."/>
            <person name="Fiore M.F."/>
            <person name="Varani A.M."/>
        </authorList>
    </citation>
    <scope>NUCLEOTIDE SEQUENCE [LARGE SCALE GENOMIC DNA]</scope>
    <source>
        <strain evidence="1 2">CENA114</strain>
    </source>
</reference>
<evidence type="ECO:0000313" key="1">
    <source>
        <dbReference type="EMBL" id="QDL07730.1"/>
    </source>
</evidence>
<dbReference type="Proteomes" id="UP000503129">
    <property type="component" value="Chromosome"/>
</dbReference>